<dbReference type="SMART" id="SM00271">
    <property type="entry name" value="DnaJ"/>
    <property type="match status" value="1"/>
</dbReference>
<dbReference type="PRINTS" id="PR00625">
    <property type="entry name" value="JDOMAIN"/>
</dbReference>
<dbReference type="InterPro" id="IPR036869">
    <property type="entry name" value="J_dom_sf"/>
</dbReference>
<dbReference type="Pfam" id="PF00226">
    <property type="entry name" value="DnaJ"/>
    <property type="match status" value="1"/>
</dbReference>
<sequence length="313" mass="35006">MEYKDYYKILGVSKGASQEEISKAYKKLAKKYHPDLNPNNKEAEEKFKEINEAYEVLKDPEKRKLYDSLGPNWQHGQNFEPPPGFENIHFEFRGDSTGFEDLGGFSDFFETIFGGLGRSGKKKRAYYSGFGQDFYSARGEDQEAILELSLEEAFRGGEKTITVGSIGTGKKTLNVKIPPRIKDGARIRLKGQGGPGIGNGPAGDLYLKVKILPHALFKLDGNNIIYRLDLAPWEAVLGTEIDVPTLEGKVKLKVPRGISSGQKLRIKGKGLGQGLRRGDQLVEIRIKSPKNLSAKEEDLWQELARISSFNPRR</sequence>
<dbReference type="GO" id="GO:0042026">
    <property type="term" value="P:protein refolding"/>
    <property type="evidence" value="ECO:0007669"/>
    <property type="project" value="TreeGrafter"/>
</dbReference>
<evidence type="ECO:0000256" key="1">
    <source>
        <dbReference type="ARBA" id="ARBA00022723"/>
    </source>
</evidence>
<dbReference type="FunFam" id="1.10.287.110:FF:000034">
    <property type="entry name" value="Chaperone protein DnaJ"/>
    <property type="match status" value="1"/>
</dbReference>
<dbReference type="InterPro" id="IPR008971">
    <property type="entry name" value="HSP40/DnaJ_pept-bd"/>
</dbReference>
<dbReference type="STRING" id="206665.SAMN04488516_1076"/>
<keyword evidence="2" id="KW-0677">Repeat</keyword>
<organism evidence="7 8">
    <name type="scientific">Desulfonauticus submarinus</name>
    <dbReference type="NCBI Taxonomy" id="206665"/>
    <lineage>
        <taxon>Bacteria</taxon>
        <taxon>Pseudomonadati</taxon>
        <taxon>Thermodesulfobacteriota</taxon>
        <taxon>Desulfovibrionia</taxon>
        <taxon>Desulfovibrionales</taxon>
        <taxon>Desulfonauticaceae</taxon>
        <taxon>Desulfonauticus</taxon>
    </lineage>
</organism>
<keyword evidence="3" id="KW-0863">Zinc-finger</keyword>
<feature type="domain" description="J" evidence="6">
    <location>
        <begin position="5"/>
        <end position="70"/>
    </location>
</feature>
<dbReference type="GO" id="GO:0008270">
    <property type="term" value="F:zinc ion binding"/>
    <property type="evidence" value="ECO:0007669"/>
    <property type="project" value="UniProtKB-KW"/>
</dbReference>
<evidence type="ECO:0000259" key="6">
    <source>
        <dbReference type="PROSITE" id="PS50076"/>
    </source>
</evidence>
<dbReference type="GO" id="GO:0005737">
    <property type="term" value="C:cytoplasm"/>
    <property type="evidence" value="ECO:0007669"/>
    <property type="project" value="TreeGrafter"/>
</dbReference>
<accession>A0A1H0E771</accession>
<name>A0A1H0E771_9BACT</name>
<keyword evidence="5" id="KW-0143">Chaperone</keyword>
<proteinExistence type="predicted"/>
<dbReference type="PANTHER" id="PTHR43096">
    <property type="entry name" value="DNAJ HOMOLOG 1, MITOCHONDRIAL-RELATED"/>
    <property type="match status" value="1"/>
</dbReference>
<evidence type="ECO:0000256" key="2">
    <source>
        <dbReference type="ARBA" id="ARBA00022737"/>
    </source>
</evidence>
<keyword evidence="8" id="KW-1185">Reference proteome</keyword>
<evidence type="ECO:0000313" key="8">
    <source>
        <dbReference type="Proteomes" id="UP000199602"/>
    </source>
</evidence>
<evidence type="ECO:0000256" key="5">
    <source>
        <dbReference type="ARBA" id="ARBA00023186"/>
    </source>
</evidence>
<dbReference type="OrthoDB" id="9779889at2"/>
<dbReference type="PROSITE" id="PS50076">
    <property type="entry name" value="DNAJ_2"/>
    <property type="match status" value="1"/>
</dbReference>
<dbReference type="Proteomes" id="UP000199602">
    <property type="component" value="Unassembled WGS sequence"/>
</dbReference>
<gene>
    <name evidence="7" type="ORF">SAMN04488516_1076</name>
</gene>
<keyword evidence="4" id="KW-0862">Zinc</keyword>
<evidence type="ECO:0000256" key="4">
    <source>
        <dbReference type="ARBA" id="ARBA00022833"/>
    </source>
</evidence>
<reference evidence="7 8" key="1">
    <citation type="submission" date="2016-10" db="EMBL/GenBank/DDBJ databases">
        <authorList>
            <person name="de Groot N.N."/>
        </authorList>
    </citation>
    <scope>NUCLEOTIDE SEQUENCE [LARGE SCALE GENOMIC DNA]</scope>
    <source>
        <strain evidence="7 8">DSM 15269</strain>
    </source>
</reference>
<dbReference type="SUPFAM" id="SSF49493">
    <property type="entry name" value="HSP40/DnaJ peptide-binding domain"/>
    <property type="match status" value="2"/>
</dbReference>
<dbReference type="RefSeq" id="WP_092065436.1">
    <property type="nucleotide sequence ID" value="NZ_FNIN01000007.1"/>
</dbReference>
<dbReference type="InterPro" id="IPR018253">
    <property type="entry name" value="DnaJ_domain_CS"/>
</dbReference>
<dbReference type="GO" id="GO:0003677">
    <property type="term" value="F:DNA binding"/>
    <property type="evidence" value="ECO:0007669"/>
    <property type="project" value="UniProtKB-KW"/>
</dbReference>
<dbReference type="InterPro" id="IPR002939">
    <property type="entry name" value="DnaJ_C"/>
</dbReference>
<dbReference type="CDD" id="cd10747">
    <property type="entry name" value="DnaJ_C"/>
    <property type="match status" value="1"/>
</dbReference>
<dbReference type="Pfam" id="PF01556">
    <property type="entry name" value="DnaJ_C"/>
    <property type="match status" value="1"/>
</dbReference>
<evidence type="ECO:0000256" key="3">
    <source>
        <dbReference type="ARBA" id="ARBA00022771"/>
    </source>
</evidence>
<dbReference type="InterPro" id="IPR001623">
    <property type="entry name" value="DnaJ_domain"/>
</dbReference>
<dbReference type="PROSITE" id="PS00636">
    <property type="entry name" value="DNAJ_1"/>
    <property type="match status" value="1"/>
</dbReference>
<dbReference type="SUPFAM" id="SSF46565">
    <property type="entry name" value="Chaperone J-domain"/>
    <property type="match status" value="1"/>
</dbReference>
<protein>
    <submittedName>
        <fullName evidence="7">Curved DNA-binding protein</fullName>
    </submittedName>
</protein>
<dbReference type="Gene3D" id="2.60.260.20">
    <property type="entry name" value="Urease metallochaperone UreE, N-terminal domain"/>
    <property type="match status" value="2"/>
</dbReference>
<dbReference type="AlphaFoldDB" id="A0A1H0E771"/>
<dbReference type="FunFam" id="2.60.260.20:FF:000005">
    <property type="entry name" value="Chaperone protein dnaJ 1, mitochondrial"/>
    <property type="match status" value="1"/>
</dbReference>
<dbReference type="EMBL" id="FNIN01000007">
    <property type="protein sequence ID" value="SDN78242.1"/>
    <property type="molecule type" value="Genomic_DNA"/>
</dbReference>
<dbReference type="GO" id="GO:0051082">
    <property type="term" value="F:unfolded protein binding"/>
    <property type="evidence" value="ECO:0007669"/>
    <property type="project" value="InterPro"/>
</dbReference>
<dbReference type="CDD" id="cd06257">
    <property type="entry name" value="DnaJ"/>
    <property type="match status" value="1"/>
</dbReference>
<keyword evidence="7" id="KW-0238">DNA-binding</keyword>
<evidence type="ECO:0000313" key="7">
    <source>
        <dbReference type="EMBL" id="SDN78242.1"/>
    </source>
</evidence>
<dbReference type="PANTHER" id="PTHR43096:SF52">
    <property type="entry name" value="DNAJ HOMOLOG 1, MITOCHONDRIAL-RELATED"/>
    <property type="match status" value="1"/>
</dbReference>
<keyword evidence="1" id="KW-0479">Metal-binding</keyword>
<dbReference type="Gene3D" id="1.10.287.110">
    <property type="entry name" value="DnaJ domain"/>
    <property type="match status" value="1"/>
</dbReference>